<dbReference type="EMBL" id="CAJOBJ010168452">
    <property type="protein sequence ID" value="CAF4873417.1"/>
    <property type="molecule type" value="Genomic_DNA"/>
</dbReference>
<accession>A0A8S3C9M8</accession>
<evidence type="ECO:0000313" key="1">
    <source>
        <dbReference type="EMBL" id="CAF4873417.1"/>
    </source>
</evidence>
<comment type="caution">
    <text evidence="1">The sequence shown here is derived from an EMBL/GenBank/DDBJ whole genome shotgun (WGS) entry which is preliminary data.</text>
</comment>
<protein>
    <submittedName>
        <fullName evidence="1">Uncharacterized protein</fullName>
    </submittedName>
</protein>
<organism evidence="1 2">
    <name type="scientific">Rotaria magnacalcarata</name>
    <dbReference type="NCBI Taxonomy" id="392030"/>
    <lineage>
        <taxon>Eukaryota</taxon>
        <taxon>Metazoa</taxon>
        <taxon>Spiralia</taxon>
        <taxon>Gnathifera</taxon>
        <taxon>Rotifera</taxon>
        <taxon>Eurotatoria</taxon>
        <taxon>Bdelloidea</taxon>
        <taxon>Philodinida</taxon>
        <taxon>Philodinidae</taxon>
        <taxon>Rotaria</taxon>
    </lineage>
</organism>
<sequence length="45" mass="5067">MIRSHSWSLWDIQFQTEFGSEKRPRVVTNAGCGNATVTGLILMLD</sequence>
<dbReference type="Proteomes" id="UP000681720">
    <property type="component" value="Unassembled WGS sequence"/>
</dbReference>
<gene>
    <name evidence="1" type="ORF">GIL414_LOCUS50495</name>
</gene>
<dbReference type="AlphaFoldDB" id="A0A8S3C9M8"/>
<evidence type="ECO:0000313" key="2">
    <source>
        <dbReference type="Proteomes" id="UP000681720"/>
    </source>
</evidence>
<feature type="non-terminal residue" evidence="1">
    <location>
        <position position="45"/>
    </location>
</feature>
<name>A0A8S3C9M8_9BILA</name>
<reference evidence="1" key="1">
    <citation type="submission" date="2021-02" db="EMBL/GenBank/DDBJ databases">
        <authorList>
            <person name="Nowell W R."/>
        </authorList>
    </citation>
    <scope>NUCLEOTIDE SEQUENCE</scope>
</reference>
<proteinExistence type="predicted"/>